<dbReference type="Proteomes" id="UP000323392">
    <property type="component" value="Unassembled WGS sequence"/>
</dbReference>
<keyword evidence="4" id="KW-1185">Reference proteome</keyword>
<dbReference type="EMBL" id="FRBG01000024">
    <property type="protein sequence ID" value="SHL34155.1"/>
    <property type="molecule type" value="Genomic_DNA"/>
</dbReference>
<evidence type="ECO:0000313" key="2">
    <source>
        <dbReference type="EMBL" id="SHL34155.1"/>
    </source>
</evidence>
<reference evidence="2 4" key="2">
    <citation type="submission" date="2016-11" db="EMBL/GenBank/DDBJ databases">
        <authorList>
            <person name="Varghese N."/>
            <person name="Submissions S."/>
        </authorList>
    </citation>
    <scope>NUCLEOTIDE SEQUENCE [LARGE SCALE GENOMIC DNA]</scope>
    <source>
        <strain evidence="2 4">DSM 7308</strain>
    </source>
</reference>
<evidence type="ECO:0000313" key="3">
    <source>
        <dbReference type="Proteomes" id="UP000092605"/>
    </source>
</evidence>
<sequence>MIEVTDNMQSYTDEIAATAQQFLESAEQGKEISTEIQEAINIVMKKSDEDESSMDI</sequence>
<reference evidence="1 3" key="1">
    <citation type="submission" date="2016-02" db="EMBL/GenBank/DDBJ databases">
        <title>Draft genome sequence for Clostridium paradoxum JW-YL-7.</title>
        <authorList>
            <person name="Utturkar S.M."/>
            <person name="Lancaster A."/>
            <person name="Poole F.L."/>
            <person name="Adams M.W."/>
            <person name="Brown S.D."/>
        </authorList>
    </citation>
    <scope>NUCLEOTIDE SEQUENCE [LARGE SCALE GENOMIC DNA]</scope>
    <source>
        <strain evidence="1 3">JW-YL-7</strain>
    </source>
</reference>
<dbReference type="AlphaFoldDB" id="A0A150FSU7"/>
<gene>
    <name evidence="1" type="ORF">JWYL7_1772</name>
    <name evidence="2" type="ORF">SAMN05661008_01902</name>
</gene>
<evidence type="ECO:0000313" key="4">
    <source>
        <dbReference type="Proteomes" id="UP000323392"/>
    </source>
</evidence>
<dbReference type="PATRIC" id="fig|1121328.3.peg.1784"/>
<protein>
    <submittedName>
        <fullName evidence="2">Methyl-accepting chemotaxis protein</fullName>
    </submittedName>
</protein>
<name>A0A150FSU7_CLOPD</name>
<organism evidence="1 3">
    <name type="scientific">Alkalithermobacter thermoalcaliphilus JW-YL-7 = DSM 7308</name>
    <dbReference type="NCBI Taxonomy" id="1121328"/>
    <lineage>
        <taxon>Bacteria</taxon>
        <taxon>Bacillati</taxon>
        <taxon>Bacillota</taxon>
        <taxon>Clostridia</taxon>
        <taxon>Peptostreptococcales</taxon>
        <taxon>Tepidibacteraceae</taxon>
        <taxon>Alkalithermobacter</taxon>
    </lineage>
</organism>
<dbReference type="EMBL" id="LSFY01000001">
    <property type="protein sequence ID" value="KXZ40697.1"/>
    <property type="molecule type" value="Genomic_DNA"/>
</dbReference>
<evidence type="ECO:0000313" key="1">
    <source>
        <dbReference type="EMBL" id="KXZ40697.1"/>
    </source>
</evidence>
<proteinExistence type="predicted"/>
<dbReference type="RefSeq" id="WP_161937500.1">
    <property type="nucleotide sequence ID" value="NZ_FRBG01000024.1"/>
</dbReference>
<dbReference type="Proteomes" id="UP000092605">
    <property type="component" value="Unassembled WGS sequence"/>
</dbReference>
<comment type="caution">
    <text evidence="1">The sequence shown here is derived from an EMBL/GenBank/DDBJ whole genome shotgun (WGS) entry which is preliminary data.</text>
</comment>
<dbReference type="STRING" id="1121328.JWYL7_1772"/>
<accession>A0A150FSU7</accession>